<dbReference type="EMBL" id="CP111018">
    <property type="protein sequence ID" value="WAR10950.1"/>
    <property type="molecule type" value="Genomic_DNA"/>
</dbReference>
<dbReference type="Proteomes" id="UP001164746">
    <property type="component" value="Chromosome 7"/>
</dbReference>
<evidence type="ECO:0000256" key="1">
    <source>
        <dbReference type="SAM" id="Phobius"/>
    </source>
</evidence>
<gene>
    <name evidence="2" type="ORF">MAR_036026</name>
</gene>
<feature type="transmembrane region" description="Helical" evidence="1">
    <location>
        <begin position="12"/>
        <end position="32"/>
    </location>
</feature>
<proteinExistence type="predicted"/>
<reference evidence="2" key="1">
    <citation type="submission" date="2022-11" db="EMBL/GenBank/DDBJ databases">
        <title>Centuries of genome instability and evolution in soft-shell clam transmissible cancer (bioRxiv).</title>
        <authorList>
            <person name="Hart S.F.M."/>
            <person name="Yonemitsu M.A."/>
            <person name="Giersch R.M."/>
            <person name="Beal B.F."/>
            <person name="Arriagada G."/>
            <person name="Davis B.W."/>
            <person name="Ostrander E.A."/>
            <person name="Goff S.P."/>
            <person name="Metzger M.J."/>
        </authorList>
    </citation>
    <scope>NUCLEOTIDE SEQUENCE</scope>
    <source>
        <strain evidence="2">MELC-2E11</strain>
        <tissue evidence="2">Siphon/mantle</tissue>
    </source>
</reference>
<keyword evidence="1" id="KW-0472">Membrane</keyword>
<name>A0ABY7EMA3_MYAAR</name>
<evidence type="ECO:0000313" key="2">
    <source>
        <dbReference type="EMBL" id="WAR10950.1"/>
    </source>
</evidence>
<protein>
    <submittedName>
        <fullName evidence="2">Uncharacterized protein</fullName>
    </submittedName>
</protein>
<accession>A0ABY7EMA3</accession>
<keyword evidence="1" id="KW-0812">Transmembrane</keyword>
<keyword evidence="3" id="KW-1185">Reference proteome</keyword>
<organism evidence="2 3">
    <name type="scientific">Mya arenaria</name>
    <name type="common">Soft-shell clam</name>
    <dbReference type="NCBI Taxonomy" id="6604"/>
    <lineage>
        <taxon>Eukaryota</taxon>
        <taxon>Metazoa</taxon>
        <taxon>Spiralia</taxon>
        <taxon>Lophotrochozoa</taxon>
        <taxon>Mollusca</taxon>
        <taxon>Bivalvia</taxon>
        <taxon>Autobranchia</taxon>
        <taxon>Heteroconchia</taxon>
        <taxon>Euheterodonta</taxon>
        <taxon>Imparidentia</taxon>
        <taxon>Neoheterodontei</taxon>
        <taxon>Myida</taxon>
        <taxon>Myoidea</taxon>
        <taxon>Myidae</taxon>
        <taxon>Mya</taxon>
    </lineage>
</organism>
<keyword evidence="1" id="KW-1133">Transmembrane helix</keyword>
<evidence type="ECO:0000313" key="3">
    <source>
        <dbReference type="Proteomes" id="UP001164746"/>
    </source>
</evidence>
<sequence length="35" mass="3944">MLGQPSLQPQQLLTAAWLTLLPPIILLMMQVVKEQ</sequence>